<feature type="chain" id="PRO_5022117462" description="non-reducing end alpha-L-arabinofuranosidase" evidence="8">
    <location>
        <begin position="19"/>
        <end position="335"/>
    </location>
</feature>
<comment type="subcellular location">
    <subcellularLocation>
        <location evidence="2">Secreted</location>
    </subcellularLocation>
</comment>
<evidence type="ECO:0000256" key="6">
    <source>
        <dbReference type="ARBA" id="ARBA00022801"/>
    </source>
</evidence>
<dbReference type="EC" id="3.2.1.55" evidence="3"/>
<dbReference type="AlphaFoldDB" id="A0A517SCI3"/>
<sequence length="335" mass="38410" precursor="true">MRLIGLVLLFLTATLAYADDPVEHLLQGDFRWKSSPPLVRPVERTDDPCISIKDPTVVRHDGKWHLFCTIRSRTRTHQIEYLNFVDWKDADAAERHILPTCPGYFCAPQVFYFTPTKQWCMVYQIQDAEDPKVLLPVVSISDTLDDPEGWSPPRLLFDAKPKHVSSWIDFWVICDDARAHLFFTSNDGRMWRCDTAIGRFPQGWSQPQVVLKGDIFEASHTYRLKGSPHYLTVIEAIGEKGRRYYKAYLADRLDGDWKPLADTPDKPFASFKNVGGDAGWTTSISHGELLRAGVDEKLEVDTAKFEFLYQGVSDEDRRGRPYGEILWKLGLLTPE</sequence>
<feature type="signal peptide" evidence="8">
    <location>
        <begin position="1"/>
        <end position="18"/>
    </location>
</feature>
<dbReference type="PANTHER" id="PTHR40631">
    <property type="entry name" value="ALPHA-L-ARABINOFURANOSIDASE AXHA-2-RELATED"/>
    <property type="match status" value="1"/>
</dbReference>
<dbReference type="GO" id="GO:0005576">
    <property type="term" value="C:extracellular region"/>
    <property type="evidence" value="ECO:0007669"/>
    <property type="project" value="UniProtKB-SubCell"/>
</dbReference>
<evidence type="ECO:0000256" key="1">
    <source>
        <dbReference type="ARBA" id="ARBA00001462"/>
    </source>
</evidence>
<dbReference type="InterPro" id="IPR005193">
    <property type="entry name" value="GH62_arabinosidase"/>
</dbReference>
<keyword evidence="4" id="KW-0964">Secreted</keyword>
<evidence type="ECO:0000256" key="7">
    <source>
        <dbReference type="ARBA" id="ARBA00023295"/>
    </source>
</evidence>
<dbReference type="RefSeq" id="WP_145029380.1">
    <property type="nucleotide sequence ID" value="NZ_CP036271.1"/>
</dbReference>
<keyword evidence="10" id="KW-1185">Reference proteome</keyword>
<reference evidence="9 10" key="1">
    <citation type="submission" date="2019-02" db="EMBL/GenBank/DDBJ databases">
        <title>Deep-cultivation of Planctomycetes and their phenomic and genomic characterization uncovers novel biology.</title>
        <authorList>
            <person name="Wiegand S."/>
            <person name="Jogler M."/>
            <person name="Boedeker C."/>
            <person name="Pinto D."/>
            <person name="Vollmers J."/>
            <person name="Rivas-Marin E."/>
            <person name="Kohn T."/>
            <person name="Peeters S.H."/>
            <person name="Heuer A."/>
            <person name="Rast P."/>
            <person name="Oberbeckmann S."/>
            <person name="Bunk B."/>
            <person name="Jeske O."/>
            <person name="Meyerdierks A."/>
            <person name="Storesund J.E."/>
            <person name="Kallscheuer N."/>
            <person name="Luecker S."/>
            <person name="Lage O.M."/>
            <person name="Pohl T."/>
            <person name="Merkel B.J."/>
            <person name="Hornburger P."/>
            <person name="Mueller R.-W."/>
            <person name="Bruemmer F."/>
            <person name="Labrenz M."/>
            <person name="Spormann A.M."/>
            <person name="Op den Camp H."/>
            <person name="Overmann J."/>
            <person name="Amann R."/>
            <person name="Jetten M.S.M."/>
            <person name="Mascher T."/>
            <person name="Medema M.H."/>
            <person name="Devos D.P."/>
            <person name="Kaster A.-K."/>
            <person name="Ovreas L."/>
            <person name="Rohde M."/>
            <person name="Galperin M.Y."/>
            <person name="Jogler C."/>
        </authorList>
    </citation>
    <scope>NUCLEOTIDE SEQUENCE [LARGE SCALE GENOMIC DNA]</scope>
    <source>
        <strain evidence="9 10">Pan44</strain>
    </source>
</reference>
<evidence type="ECO:0000256" key="5">
    <source>
        <dbReference type="ARBA" id="ARBA00022729"/>
    </source>
</evidence>
<dbReference type="InParanoid" id="A0A517SCI3"/>
<accession>A0A517SCI3</accession>
<protein>
    <recommendedName>
        <fullName evidence="3">non-reducing end alpha-L-arabinofuranosidase</fullName>
        <ecNumber evidence="3">3.2.1.55</ecNumber>
    </recommendedName>
</protein>
<dbReference type="EMBL" id="CP036271">
    <property type="protein sequence ID" value="QDT53841.1"/>
    <property type="molecule type" value="Genomic_DNA"/>
</dbReference>
<organism evidence="9 10">
    <name type="scientific">Caulifigura coniformis</name>
    <dbReference type="NCBI Taxonomy" id="2527983"/>
    <lineage>
        <taxon>Bacteria</taxon>
        <taxon>Pseudomonadati</taxon>
        <taxon>Planctomycetota</taxon>
        <taxon>Planctomycetia</taxon>
        <taxon>Planctomycetales</taxon>
        <taxon>Planctomycetaceae</taxon>
        <taxon>Caulifigura</taxon>
    </lineage>
</organism>
<name>A0A517SCI3_9PLAN</name>
<gene>
    <name evidence="9" type="primary">xynC</name>
    <name evidence="9" type="ORF">Pan44_18650</name>
</gene>
<dbReference type="OrthoDB" id="9795554at2"/>
<dbReference type="GO" id="GO:0046556">
    <property type="term" value="F:alpha-L-arabinofuranosidase activity"/>
    <property type="evidence" value="ECO:0007669"/>
    <property type="project" value="UniProtKB-EC"/>
</dbReference>
<keyword evidence="6 9" id="KW-0378">Hydrolase</keyword>
<dbReference type="Pfam" id="PF03664">
    <property type="entry name" value="Glyco_hydro_62"/>
    <property type="match status" value="1"/>
</dbReference>
<proteinExistence type="predicted"/>
<evidence type="ECO:0000256" key="2">
    <source>
        <dbReference type="ARBA" id="ARBA00004613"/>
    </source>
</evidence>
<dbReference type="CDD" id="cd08987">
    <property type="entry name" value="GH62"/>
    <property type="match status" value="1"/>
</dbReference>
<comment type="catalytic activity">
    <reaction evidence="1">
        <text>Hydrolysis of terminal non-reducing alpha-L-arabinofuranoside residues in alpha-L-arabinosides.</text>
        <dbReference type="EC" id="3.2.1.55"/>
    </reaction>
</comment>
<evidence type="ECO:0000313" key="10">
    <source>
        <dbReference type="Proteomes" id="UP000315700"/>
    </source>
</evidence>
<dbReference type="InterPro" id="IPR023296">
    <property type="entry name" value="Glyco_hydro_beta-prop_sf"/>
</dbReference>
<evidence type="ECO:0000256" key="3">
    <source>
        <dbReference type="ARBA" id="ARBA00012670"/>
    </source>
</evidence>
<evidence type="ECO:0000256" key="4">
    <source>
        <dbReference type="ARBA" id="ARBA00022525"/>
    </source>
</evidence>
<dbReference type="GO" id="GO:0046373">
    <property type="term" value="P:L-arabinose metabolic process"/>
    <property type="evidence" value="ECO:0007669"/>
    <property type="project" value="InterPro"/>
</dbReference>
<evidence type="ECO:0000313" key="9">
    <source>
        <dbReference type="EMBL" id="QDT53841.1"/>
    </source>
</evidence>
<dbReference type="Proteomes" id="UP000315700">
    <property type="component" value="Chromosome"/>
</dbReference>
<dbReference type="Gene3D" id="2.115.10.20">
    <property type="entry name" value="Glycosyl hydrolase domain, family 43"/>
    <property type="match status" value="1"/>
</dbReference>
<evidence type="ECO:0000256" key="8">
    <source>
        <dbReference type="SAM" id="SignalP"/>
    </source>
</evidence>
<dbReference type="SUPFAM" id="SSF75005">
    <property type="entry name" value="Arabinanase/levansucrase/invertase"/>
    <property type="match status" value="1"/>
</dbReference>
<keyword evidence="7 9" id="KW-0326">Glycosidase</keyword>
<dbReference type="KEGG" id="ccos:Pan44_18650"/>
<keyword evidence="5 8" id="KW-0732">Signal</keyword>
<dbReference type="PANTHER" id="PTHR40631:SF2">
    <property type="entry name" value="ALPHA-L-ARABINOFURANOSIDASE"/>
    <property type="match status" value="1"/>
</dbReference>